<dbReference type="PANTHER" id="PTHR43522">
    <property type="entry name" value="TRANSKETOLASE"/>
    <property type="match status" value="1"/>
</dbReference>
<evidence type="ECO:0000256" key="11">
    <source>
        <dbReference type="ARBA" id="ARBA00022842"/>
    </source>
</evidence>
<evidence type="ECO:0000256" key="5">
    <source>
        <dbReference type="ARBA" id="ARBA00001964"/>
    </source>
</evidence>
<dbReference type="EMBL" id="BARU01038961">
    <property type="protein sequence ID" value="GAH89215.1"/>
    <property type="molecule type" value="Genomic_DNA"/>
</dbReference>
<comment type="cofactor">
    <cofactor evidence="5">
        <name>thiamine diphosphate</name>
        <dbReference type="ChEBI" id="CHEBI:58937"/>
    </cofactor>
</comment>
<dbReference type="InterPro" id="IPR005475">
    <property type="entry name" value="Transketolase-like_Pyr-bd"/>
</dbReference>
<dbReference type="SMART" id="SM00861">
    <property type="entry name" value="Transket_pyr"/>
    <property type="match status" value="1"/>
</dbReference>
<dbReference type="GO" id="GO:0005829">
    <property type="term" value="C:cytosol"/>
    <property type="evidence" value="ECO:0007669"/>
    <property type="project" value="TreeGrafter"/>
</dbReference>
<dbReference type="Pfam" id="PF02779">
    <property type="entry name" value="Transket_pyr"/>
    <property type="match status" value="1"/>
</dbReference>
<evidence type="ECO:0000313" key="15">
    <source>
        <dbReference type="EMBL" id="GAH89215.1"/>
    </source>
</evidence>
<keyword evidence="9" id="KW-0479">Metal-binding</keyword>
<organism evidence="15">
    <name type="scientific">marine sediment metagenome</name>
    <dbReference type="NCBI Taxonomy" id="412755"/>
    <lineage>
        <taxon>unclassified sequences</taxon>
        <taxon>metagenomes</taxon>
        <taxon>ecological metagenomes</taxon>
    </lineage>
</organism>
<evidence type="ECO:0000256" key="13">
    <source>
        <dbReference type="ARBA" id="ARBA00049473"/>
    </source>
</evidence>
<sequence>TYFAEKLNQWEANYRSWQELFSSWAEENPQKYEEWKRFFKGFELKSVVFPHFQEGDKIATRKASGQVLNAIAQKVPNLIGGSADLAPSNDTELKGMGSFQANNNLGRNLHFGVREHAMGAIVNGIALYGCFRPFCATFLVFSDYMRPSIRLAALMGLPVIYIFTHDSIFIGEDGPTHQPVEQLATLRAIPELLVFRPGDAEETAIAWKMAMDRTCGPTVLALSRQALAIYHKEDVNWHEKIR</sequence>
<dbReference type="InterPro" id="IPR029061">
    <property type="entry name" value="THDP-binding"/>
</dbReference>
<dbReference type="SUPFAM" id="SSF52518">
    <property type="entry name" value="Thiamin diphosphate-binding fold (THDP-binding)"/>
    <property type="match status" value="1"/>
</dbReference>
<feature type="non-terminal residue" evidence="15">
    <location>
        <position position="242"/>
    </location>
</feature>
<keyword evidence="8" id="KW-0808">Transferase</keyword>
<keyword evidence="12" id="KW-0786">Thiamine pyrophosphate</keyword>
<evidence type="ECO:0000256" key="4">
    <source>
        <dbReference type="ARBA" id="ARBA00001946"/>
    </source>
</evidence>
<evidence type="ECO:0000256" key="8">
    <source>
        <dbReference type="ARBA" id="ARBA00022679"/>
    </source>
</evidence>
<comment type="cofactor">
    <cofactor evidence="2">
        <name>Mn(2+)</name>
        <dbReference type="ChEBI" id="CHEBI:29035"/>
    </cofactor>
</comment>
<dbReference type="FunFam" id="3.40.50.970:FF:000045">
    <property type="entry name" value="Transketolase"/>
    <property type="match status" value="1"/>
</dbReference>
<comment type="catalytic activity">
    <reaction evidence="13">
        <text>D-sedoheptulose 7-phosphate + D-glyceraldehyde 3-phosphate = aldehydo-D-ribose 5-phosphate + D-xylulose 5-phosphate</text>
        <dbReference type="Rhea" id="RHEA:10508"/>
        <dbReference type="ChEBI" id="CHEBI:57483"/>
        <dbReference type="ChEBI" id="CHEBI:57737"/>
        <dbReference type="ChEBI" id="CHEBI:58273"/>
        <dbReference type="ChEBI" id="CHEBI:59776"/>
        <dbReference type="EC" id="2.2.1.1"/>
    </reaction>
</comment>
<dbReference type="InterPro" id="IPR033247">
    <property type="entry name" value="Transketolase_fam"/>
</dbReference>
<evidence type="ECO:0000256" key="2">
    <source>
        <dbReference type="ARBA" id="ARBA00001936"/>
    </source>
</evidence>
<evidence type="ECO:0000256" key="3">
    <source>
        <dbReference type="ARBA" id="ARBA00001941"/>
    </source>
</evidence>
<gene>
    <name evidence="15" type="ORF">S03H2_60458</name>
</gene>
<evidence type="ECO:0000256" key="9">
    <source>
        <dbReference type="ARBA" id="ARBA00022723"/>
    </source>
</evidence>
<keyword evidence="11" id="KW-0460">Magnesium</keyword>
<comment type="caution">
    <text evidence="15">The sequence shown here is derived from an EMBL/GenBank/DDBJ whole genome shotgun (WGS) entry which is preliminary data.</text>
</comment>
<evidence type="ECO:0000256" key="12">
    <source>
        <dbReference type="ARBA" id="ARBA00023052"/>
    </source>
</evidence>
<name>X1K6F2_9ZZZZ</name>
<dbReference type="GO" id="GO:0046872">
    <property type="term" value="F:metal ion binding"/>
    <property type="evidence" value="ECO:0007669"/>
    <property type="project" value="UniProtKB-KW"/>
</dbReference>
<protein>
    <recommendedName>
        <fullName evidence="7">transketolase</fullName>
        <ecNumber evidence="7">2.2.1.1</ecNumber>
    </recommendedName>
</protein>
<reference evidence="15" key="1">
    <citation type="journal article" date="2014" name="Front. Microbiol.">
        <title>High frequency of phylogenetically diverse reductive dehalogenase-homologous genes in deep subseafloor sedimentary metagenomes.</title>
        <authorList>
            <person name="Kawai M."/>
            <person name="Futagami T."/>
            <person name="Toyoda A."/>
            <person name="Takaki Y."/>
            <person name="Nishi S."/>
            <person name="Hori S."/>
            <person name="Arai W."/>
            <person name="Tsubouchi T."/>
            <person name="Morono Y."/>
            <person name="Uchiyama I."/>
            <person name="Ito T."/>
            <person name="Fujiyama A."/>
            <person name="Inagaki F."/>
            <person name="Takami H."/>
        </authorList>
    </citation>
    <scope>NUCLEOTIDE SEQUENCE</scope>
    <source>
        <strain evidence="15">Expedition CK06-06</strain>
    </source>
</reference>
<dbReference type="Gene3D" id="3.40.50.970">
    <property type="match status" value="1"/>
</dbReference>
<proteinExistence type="predicted"/>
<feature type="non-terminal residue" evidence="15">
    <location>
        <position position="1"/>
    </location>
</feature>
<keyword evidence="10" id="KW-0106">Calcium</keyword>
<comment type="cofactor">
    <cofactor evidence="1">
        <name>Ca(2+)</name>
        <dbReference type="ChEBI" id="CHEBI:29108"/>
    </cofactor>
</comment>
<evidence type="ECO:0000256" key="10">
    <source>
        <dbReference type="ARBA" id="ARBA00022837"/>
    </source>
</evidence>
<dbReference type="AlphaFoldDB" id="X1K6F2"/>
<evidence type="ECO:0000256" key="6">
    <source>
        <dbReference type="ARBA" id="ARBA00011738"/>
    </source>
</evidence>
<accession>X1K6F2</accession>
<evidence type="ECO:0000256" key="7">
    <source>
        <dbReference type="ARBA" id="ARBA00013152"/>
    </source>
</evidence>
<comment type="cofactor">
    <cofactor evidence="4">
        <name>Mg(2+)</name>
        <dbReference type="ChEBI" id="CHEBI:18420"/>
    </cofactor>
</comment>
<dbReference type="CDD" id="cd07033">
    <property type="entry name" value="TPP_PYR_DXS_TK_like"/>
    <property type="match status" value="1"/>
</dbReference>
<dbReference type="InterPro" id="IPR020826">
    <property type="entry name" value="Transketolase_BS"/>
</dbReference>
<feature type="domain" description="Transketolase-like pyrimidine-binding" evidence="14">
    <location>
        <begin position="58"/>
        <end position="229"/>
    </location>
</feature>
<comment type="cofactor">
    <cofactor evidence="3">
        <name>Co(2+)</name>
        <dbReference type="ChEBI" id="CHEBI:48828"/>
    </cofactor>
</comment>
<dbReference type="GO" id="GO:0004802">
    <property type="term" value="F:transketolase activity"/>
    <property type="evidence" value="ECO:0007669"/>
    <property type="project" value="UniProtKB-EC"/>
</dbReference>
<dbReference type="EC" id="2.2.1.1" evidence="7"/>
<dbReference type="PANTHER" id="PTHR43522:SF2">
    <property type="entry name" value="TRANSKETOLASE 1-RELATED"/>
    <property type="match status" value="1"/>
</dbReference>
<comment type="subunit">
    <text evidence="6">Homodimer.</text>
</comment>
<evidence type="ECO:0000259" key="14">
    <source>
        <dbReference type="SMART" id="SM00861"/>
    </source>
</evidence>
<dbReference type="GO" id="GO:0006098">
    <property type="term" value="P:pentose-phosphate shunt"/>
    <property type="evidence" value="ECO:0007669"/>
    <property type="project" value="TreeGrafter"/>
</dbReference>
<dbReference type="PROSITE" id="PS00802">
    <property type="entry name" value="TRANSKETOLASE_2"/>
    <property type="match status" value="1"/>
</dbReference>
<evidence type="ECO:0000256" key="1">
    <source>
        <dbReference type="ARBA" id="ARBA00001913"/>
    </source>
</evidence>